<name>A0ABX4Y3C1_9PSED</name>
<sequence length="79" mass="8618">MTVSKQDTAFCSLLNEIAQGKNEIREPAEVDTLEQLISFDYAQAVAHVGTQQLAYSDVRMTAMGSAFLSVCNAAQHPVR</sequence>
<evidence type="ECO:0000313" key="2">
    <source>
        <dbReference type="Proteomes" id="UP000236232"/>
    </source>
</evidence>
<keyword evidence="2" id="KW-1185">Reference proteome</keyword>
<comment type="caution">
    <text evidence="1">The sequence shown here is derived from an EMBL/GenBank/DDBJ whole genome shotgun (WGS) entry which is preliminary data.</text>
</comment>
<dbReference type="EMBL" id="POWE01000113">
    <property type="protein sequence ID" value="PNQ90864.1"/>
    <property type="molecule type" value="Genomic_DNA"/>
</dbReference>
<reference evidence="1 2" key="1">
    <citation type="submission" date="2018-01" db="EMBL/GenBank/DDBJ databases">
        <title>Draft Genome Sequence of Pseudomonas gingeri NCPPB 3146 (LMG 5327), a White Line Reaction Producer.</title>
        <authorList>
            <person name="Rokni-Zadeh H."/>
            <person name="Bahrami T."/>
            <person name="Zarvandi S."/>
            <person name="Changi-Ashtiani M."/>
            <person name="De Mot R."/>
        </authorList>
    </citation>
    <scope>NUCLEOTIDE SEQUENCE [LARGE SCALE GENOMIC DNA]</scope>
    <source>
        <strain evidence="2">NCPPB 3146 \ LMG 5327</strain>
    </source>
</reference>
<proteinExistence type="predicted"/>
<protein>
    <submittedName>
        <fullName evidence="1">Uncharacterized protein</fullName>
    </submittedName>
</protein>
<accession>A0ABX4Y3C1</accession>
<organism evidence="1 2">
    <name type="scientific">Pseudomonas gingeri NCPPB 3146 = LMG 5327</name>
    <dbReference type="NCBI Taxonomy" id="707248"/>
    <lineage>
        <taxon>Bacteria</taxon>
        <taxon>Pseudomonadati</taxon>
        <taxon>Pseudomonadota</taxon>
        <taxon>Gammaproteobacteria</taxon>
        <taxon>Pseudomonadales</taxon>
        <taxon>Pseudomonadaceae</taxon>
        <taxon>Pseudomonas</taxon>
    </lineage>
</organism>
<gene>
    <name evidence="1" type="ORF">CCU68_19555</name>
</gene>
<dbReference type="Proteomes" id="UP000236232">
    <property type="component" value="Unassembled WGS sequence"/>
</dbReference>
<evidence type="ECO:0000313" key="1">
    <source>
        <dbReference type="EMBL" id="PNQ90864.1"/>
    </source>
</evidence>